<dbReference type="KEGG" id="aji:C0Z10_06005"/>
<keyword evidence="4" id="KW-0547">Nucleotide-binding</keyword>
<dbReference type="Pfam" id="PF00781">
    <property type="entry name" value="DAGK_cat"/>
    <property type="match status" value="1"/>
</dbReference>
<dbReference type="Gene3D" id="3.40.50.10330">
    <property type="entry name" value="Probable inorganic polyphosphate/atp-NAD kinase, domain 1"/>
    <property type="match status" value="1"/>
</dbReference>
<evidence type="ECO:0000313" key="10">
    <source>
        <dbReference type="Proteomes" id="UP000285875"/>
    </source>
</evidence>
<keyword evidence="8" id="KW-1208">Phospholipid metabolism</keyword>
<dbReference type="Gene3D" id="2.60.200.40">
    <property type="match status" value="1"/>
</dbReference>
<evidence type="ECO:0000256" key="7">
    <source>
        <dbReference type="ARBA" id="ARBA00023209"/>
    </source>
</evidence>
<evidence type="ECO:0000256" key="8">
    <source>
        <dbReference type="ARBA" id="ARBA00023264"/>
    </source>
</evidence>
<dbReference type="EMBL" id="CP025570">
    <property type="protein sequence ID" value="AZZ39371.1"/>
    <property type="molecule type" value="Genomic_DNA"/>
</dbReference>
<sequence length="303" mass="32292">MAPSTSTGRLVIIYNPLKVDDIDSLEHTAEALCAARGWRHPEWMATTAEDHGCGKARDAVASGVDLVCVLGGDGTVREVASALARTDVALGVLGLGTGNLLARNLGLPHNDFTASLAAVLDGSERRVDLGRVRFDEGPERCFTVIVGMGLDAEALAGTEPRTKDRIGWPAYILAGLSVLAQRGFSVETTVEGKRPFTSRCRMVLACNCGLLPGGIELVPEAQIDDGHLDLMTFSPSGLVGWAAATLWAVTARRRGHRIIRHDPSRTCLVRADRPVLTEIDGDPVARATTMRVRVDVGALLVRA</sequence>
<dbReference type="GO" id="GO:0008654">
    <property type="term" value="P:phospholipid biosynthetic process"/>
    <property type="evidence" value="ECO:0007669"/>
    <property type="project" value="UniProtKB-KW"/>
</dbReference>
<dbReference type="InterPro" id="IPR016064">
    <property type="entry name" value="NAD/diacylglycerol_kinase_sf"/>
</dbReference>
<dbReference type="SUPFAM" id="SSF111331">
    <property type="entry name" value="NAD kinase/diacylglycerol kinase-like"/>
    <property type="match status" value="1"/>
</dbReference>
<keyword evidence="3" id="KW-0808">Transferase</keyword>
<dbReference type="InterPro" id="IPR017438">
    <property type="entry name" value="ATP-NAD_kinase_N"/>
</dbReference>
<dbReference type="PANTHER" id="PTHR12358">
    <property type="entry name" value="SPHINGOSINE KINASE"/>
    <property type="match status" value="1"/>
</dbReference>
<evidence type="ECO:0000256" key="1">
    <source>
        <dbReference type="ARBA" id="ARBA00001946"/>
    </source>
</evidence>
<dbReference type="PROSITE" id="PS50146">
    <property type="entry name" value="DAGK"/>
    <property type="match status" value="1"/>
</dbReference>
<dbReference type="GO" id="GO:0005524">
    <property type="term" value="F:ATP binding"/>
    <property type="evidence" value="ECO:0007669"/>
    <property type="project" value="UniProtKB-KW"/>
</dbReference>
<evidence type="ECO:0000256" key="2">
    <source>
        <dbReference type="ARBA" id="ARBA00005983"/>
    </source>
</evidence>
<evidence type="ECO:0000256" key="5">
    <source>
        <dbReference type="ARBA" id="ARBA00022777"/>
    </source>
</evidence>
<comment type="similarity">
    <text evidence="2">Belongs to the diacylglycerol/lipid kinase family.</text>
</comment>
<gene>
    <name evidence="9" type="ORF">C0Z10_06005</name>
</gene>
<keyword evidence="6" id="KW-0067">ATP-binding</keyword>
<dbReference type="AlphaFoldDB" id="A0A3T0RZF0"/>
<evidence type="ECO:0000256" key="3">
    <source>
        <dbReference type="ARBA" id="ARBA00022679"/>
    </source>
</evidence>
<dbReference type="InterPro" id="IPR045540">
    <property type="entry name" value="YegS/DAGK_C"/>
</dbReference>
<dbReference type="PANTHER" id="PTHR12358:SF54">
    <property type="entry name" value="SPHINGOSINE KINASE RELATED PROTEIN"/>
    <property type="match status" value="1"/>
</dbReference>
<comment type="cofactor">
    <cofactor evidence="1">
        <name>Mg(2+)</name>
        <dbReference type="ChEBI" id="CHEBI:18420"/>
    </cofactor>
</comment>
<proteinExistence type="inferred from homology"/>
<dbReference type="GO" id="GO:0016301">
    <property type="term" value="F:kinase activity"/>
    <property type="evidence" value="ECO:0007669"/>
    <property type="project" value="UniProtKB-KW"/>
</dbReference>
<dbReference type="InterPro" id="IPR050187">
    <property type="entry name" value="Lipid_Phosphate_FormReg"/>
</dbReference>
<evidence type="ECO:0000256" key="6">
    <source>
        <dbReference type="ARBA" id="ARBA00022840"/>
    </source>
</evidence>
<dbReference type="Pfam" id="PF19279">
    <property type="entry name" value="YegS_C"/>
    <property type="match status" value="1"/>
</dbReference>
<dbReference type="InterPro" id="IPR001206">
    <property type="entry name" value="Diacylglycerol_kinase_cat_dom"/>
</dbReference>
<keyword evidence="7" id="KW-0443">Lipid metabolism</keyword>
<keyword evidence="7" id="KW-0594">Phospholipid biosynthesis</keyword>
<dbReference type="GeneID" id="82885611"/>
<protein>
    <submittedName>
        <fullName evidence="9">Diacylglycerol kinase</fullName>
    </submittedName>
</protein>
<dbReference type="SMART" id="SM00046">
    <property type="entry name" value="DAGKc"/>
    <property type="match status" value="1"/>
</dbReference>
<evidence type="ECO:0000256" key="4">
    <source>
        <dbReference type="ARBA" id="ARBA00022741"/>
    </source>
</evidence>
<reference evidence="10" key="1">
    <citation type="submission" date="2017-12" db="EMBL/GenBank/DDBJ databases">
        <title>Whole genome sequencing of Acidipropionibacterium jensenii strains JS279 and JS280.</title>
        <authorList>
            <person name="Deptula P."/>
            <person name="Laine P."/>
            <person name="Smolander O.-P."/>
            <person name="Paulin L."/>
            <person name="Auvinen P."/>
            <person name="Varmanen P."/>
        </authorList>
    </citation>
    <scope>NUCLEOTIDE SEQUENCE [LARGE SCALE GENOMIC DNA]</scope>
    <source>
        <strain evidence="10">JS280</strain>
    </source>
</reference>
<organism evidence="9 10">
    <name type="scientific">Acidipropionibacterium jensenii</name>
    <dbReference type="NCBI Taxonomy" id="1749"/>
    <lineage>
        <taxon>Bacteria</taxon>
        <taxon>Bacillati</taxon>
        <taxon>Actinomycetota</taxon>
        <taxon>Actinomycetes</taxon>
        <taxon>Propionibacteriales</taxon>
        <taxon>Propionibacteriaceae</taxon>
        <taxon>Acidipropionibacterium</taxon>
    </lineage>
</organism>
<keyword evidence="5 9" id="KW-0418">Kinase</keyword>
<keyword evidence="7" id="KW-0444">Lipid biosynthesis</keyword>
<name>A0A3T0RZF0_9ACTN</name>
<evidence type="ECO:0000313" key="9">
    <source>
        <dbReference type="EMBL" id="AZZ39371.1"/>
    </source>
</evidence>
<dbReference type="RefSeq" id="WP_097798770.1">
    <property type="nucleotide sequence ID" value="NZ_CP025570.1"/>
</dbReference>
<dbReference type="Proteomes" id="UP000285875">
    <property type="component" value="Chromosome"/>
</dbReference>
<accession>A0A3T0RZF0</accession>